<evidence type="ECO:0000313" key="4">
    <source>
        <dbReference type="Proteomes" id="UP000504612"/>
    </source>
</evidence>
<dbReference type="PANTHER" id="PTHR33066:SF2">
    <property type="entry name" value="FILAGGRIN-2-LIKE"/>
    <property type="match status" value="1"/>
</dbReference>
<proteinExistence type="predicted"/>
<evidence type="ECO:0000313" key="5">
    <source>
        <dbReference type="RefSeq" id="XP_026535084.1"/>
    </source>
</evidence>
<dbReference type="RefSeq" id="XP_026535084.1">
    <property type="nucleotide sequence ID" value="XM_026679299.1"/>
</dbReference>
<feature type="domain" description="Core-binding (CB)" evidence="3">
    <location>
        <begin position="142"/>
        <end position="221"/>
    </location>
</feature>
<dbReference type="GO" id="GO:0003677">
    <property type="term" value="F:DNA binding"/>
    <property type="evidence" value="ECO:0007669"/>
    <property type="project" value="UniProtKB-KW"/>
</dbReference>
<dbReference type="Gene3D" id="1.10.150.130">
    <property type="match status" value="1"/>
</dbReference>
<evidence type="ECO:0000256" key="1">
    <source>
        <dbReference type="ARBA" id="ARBA00023125"/>
    </source>
</evidence>
<dbReference type="InterPro" id="IPR044068">
    <property type="entry name" value="CB"/>
</dbReference>
<name>A0A6J1V5K9_9SAUR</name>
<evidence type="ECO:0000256" key="2">
    <source>
        <dbReference type="SAM" id="MobiDB-lite"/>
    </source>
</evidence>
<sequence length="307" mass="32692">MAPAPLPVQGGISDIQSTPGGPVRVSAQRPDTEILLTIPHQGGREPRCPALPLAHGASIRISPPPVDSQGHWDPREGGSSPGGPILAQETMVCRSSQSVSGPPVEDSARQGLAVPGTSSAPKSTVASVSRLEVERERLRNEGLSAQVINTILAARRPSTTRIYNATWNIFCKWCHKSSINPLSPSIAQILAFLQDGLDRGLSPNTLRRQVAALSTVVSGSSSGSLSHHPRIRAFLRGASNLHPPVIHRYPTWDLNKVLMALTKPPFEPLREAPLQFLTLKVVFLVAVTSARRISEIAALSITGTGSS</sequence>
<evidence type="ECO:0000259" key="3">
    <source>
        <dbReference type="PROSITE" id="PS51900"/>
    </source>
</evidence>
<dbReference type="AlphaFoldDB" id="A0A6J1V5K9"/>
<dbReference type="PROSITE" id="PS51900">
    <property type="entry name" value="CB"/>
    <property type="match status" value="1"/>
</dbReference>
<protein>
    <submittedName>
        <fullName evidence="5">Uncharacterized protein LOC113419749</fullName>
    </submittedName>
</protein>
<dbReference type="KEGG" id="nss:113419749"/>
<dbReference type="Proteomes" id="UP000504612">
    <property type="component" value="Unplaced"/>
</dbReference>
<dbReference type="GeneID" id="113419749"/>
<organism evidence="4 5">
    <name type="scientific">Notechis scutatus</name>
    <name type="common">mainland tiger snake</name>
    <dbReference type="NCBI Taxonomy" id="8663"/>
    <lineage>
        <taxon>Eukaryota</taxon>
        <taxon>Metazoa</taxon>
        <taxon>Chordata</taxon>
        <taxon>Craniata</taxon>
        <taxon>Vertebrata</taxon>
        <taxon>Euteleostomi</taxon>
        <taxon>Lepidosauria</taxon>
        <taxon>Squamata</taxon>
        <taxon>Bifurcata</taxon>
        <taxon>Unidentata</taxon>
        <taxon>Episquamata</taxon>
        <taxon>Toxicofera</taxon>
        <taxon>Serpentes</taxon>
        <taxon>Colubroidea</taxon>
        <taxon>Elapidae</taxon>
        <taxon>Hydrophiinae</taxon>
        <taxon>Notechis</taxon>
    </lineage>
</organism>
<keyword evidence="4" id="KW-1185">Reference proteome</keyword>
<feature type="region of interest" description="Disordered" evidence="2">
    <location>
        <begin position="1"/>
        <end position="26"/>
    </location>
</feature>
<dbReference type="PANTHER" id="PTHR33066">
    <property type="entry name" value="INTEGRASE_SAM-LIKE_N DOMAIN-CONTAINING PROTEIN"/>
    <property type="match status" value="1"/>
</dbReference>
<gene>
    <name evidence="5" type="primary">LOC113419749</name>
</gene>
<dbReference type="InterPro" id="IPR010998">
    <property type="entry name" value="Integrase_recombinase_N"/>
</dbReference>
<dbReference type="SUPFAM" id="SSF47823">
    <property type="entry name" value="lambda integrase-like, N-terminal domain"/>
    <property type="match status" value="1"/>
</dbReference>
<keyword evidence="1" id="KW-0238">DNA-binding</keyword>
<accession>A0A6J1V5K9</accession>
<feature type="compositionally biased region" description="Polar residues" evidence="2">
    <location>
        <begin position="116"/>
        <end position="125"/>
    </location>
</feature>
<feature type="region of interest" description="Disordered" evidence="2">
    <location>
        <begin position="57"/>
        <end position="125"/>
    </location>
</feature>
<reference evidence="5" key="1">
    <citation type="submission" date="2025-08" db="UniProtKB">
        <authorList>
            <consortium name="RefSeq"/>
        </authorList>
    </citation>
    <scope>IDENTIFICATION</scope>
</reference>